<evidence type="ECO:0000256" key="1">
    <source>
        <dbReference type="SAM" id="Phobius"/>
    </source>
</evidence>
<dbReference type="STRING" id="446470.Snas_4242"/>
<evidence type="ECO:0000259" key="2">
    <source>
        <dbReference type="Pfam" id="PF13471"/>
    </source>
</evidence>
<reference evidence="3 4" key="1">
    <citation type="journal article" date="2009" name="Stand. Genomic Sci.">
        <title>Complete genome sequence of Stackebrandtia nassauensis type strain (LLR-40K-21).</title>
        <authorList>
            <person name="Munk C."/>
            <person name="Lapidus A."/>
            <person name="Copeland A."/>
            <person name="Jando M."/>
            <person name="Mayilraj S."/>
            <person name="Glavina Del Rio T."/>
            <person name="Nolan M."/>
            <person name="Chen F."/>
            <person name="Lucas S."/>
            <person name="Tice H."/>
            <person name="Cheng J.F."/>
            <person name="Han C."/>
            <person name="Detter J.C."/>
            <person name="Bruce D."/>
            <person name="Goodwin L."/>
            <person name="Chain P."/>
            <person name="Pitluck S."/>
            <person name="Goker M."/>
            <person name="Ovchinikova G."/>
            <person name="Pati A."/>
            <person name="Ivanova N."/>
            <person name="Mavromatis K."/>
            <person name="Chen A."/>
            <person name="Palaniappan K."/>
            <person name="Land M."/>
            <person name="Hauser L."/>
            <person name="Chang Y.J."/>
            <person name="Jeffries C.D."/>
            <person name="Bristow J."/>
            <person name="Eisen J.A."/>
            <person name="Markowitz V."/>
            <person name="Hugenholtz P."/>
            <person name="Kyrpides N.C."/>
            <person name="Klenk H.P."/>
        </authorList>
    </citation>
    <scope>NUCLEOTIDE SEQUENCE [LARGE SCALE GENOMIC DNA]</scope>
    <source>
        <strain evidence="4">DSM 44728 / CIP 108903 / NRRL B-16338 / NBRC 102104 / LLR-40K-21</strain>
    </source>
</reference>
<gene>
    <name evidence="3" type="ordered locus">Snas_4242</name>
</gene>
<dbReference type="HOGENOM" id="CLU_148708_0_0_11"/>
<accession>D3Q2F8</accession>
<organism evidence="3 4">
    <name type="scientific">Stackebrandtia nassauensis (strain DSM 44728 / CIP 108903 / NRRL B-16338 / NBRC 102104 / LLR-40K-21)</name>
    <dbReference type="NCBI Taxonomy" id="446470"/>
    <lineage>
        <taxon>Bacteria</taxon>
        <taxon>Bacillati</taxon>
        <taxon>Actinomycetota</taxon>
        <taxon>Actinomycetes</taxon>
        <taxon>Glycomycetales</taxon>
        <taxon>Glycomycetaceae</taxon>
        <taxon>Stackebrandtia</taxon>
    </lineage>
</organism>
<dbReference type="InterPro" id="IPR032708">
    <property type="entry name" value="McjB_C"/>
</dbReference>
<dbReference type="RefSeq" id="WP_013019462.1">
    <property type="nucleotide sequence ID" value="NC_013947.1"/>
</dbReference>
<dbReference type="Proteomes" id="UP000000844">
    <property type="component" value="Chromosome"/>
</dbReference>
<dbReference type="eggNOG" id="ENOG5031XH8">
    <property type="taxonomic scope" value="Bacteria"/>
</dbReference>
<keyword evidence="4" id="KW-1185">Reference proteome</keyword>
<keyword evidence="1" id="KW-1133">Transmembrane helix</keyword>
<evidence type="ECO:0000313" key="3">
    <source>
        <dbReference type="EMBL" id="ADD43891.1"/>
    </source>
</evidence>
<dbReference type="EMBL" id="CP001778">
    <property type="protein sequence ID" value="ADD43891.1"/>
    <property type="molecule type" value="Genomic_DNA"/>
</dbReference>
<name>D3Q2F8_STANL</name>
<dbReference type="Pfam" id="PF13471">
    <property type="entry name" value="Transglut_core3"/>
    <property type="match status" value="1"/>
</dbReference>
<keyword evidence="1" id="KW-0472">Membrane</keyword>
<dbReference type="NCBIfam" id="NF033537">
    <property type="entry name" value="lasso_biosyn_B2"/>
    <property type="match status" value="1"/>
</dbReference>
<feature type="domain" description="Microcin J25-processing protein McjB C-terminal" evidence="2">
    <location>
        <begin position="23"/>
        <end position="137"/>
    </location>
</feature>
<proteinExistence type="predicted"/>
<dbReference type="KEGG" id="sna:Snas_4242"/>
<feature type="transmembrane region" description="Helical" evidence="1">
    <location>
        <begin position="15"/>
        <end position="36"/>
    </location>
</feature>
<protein>
    <recommendedName>
        <fullName evidence="2">Microcin J25-processing protein McjB C-terminal domain-containing protein</fullName>
    </recommendedName>
</protein>
<sequence length="146" mass="16169">MTAIMSTTTGSRVSWLLRLAAVAVMFAVSIAVRLIAFHRTRSIARRLSRPAVRPASERQAVTVLAAIDAACRWVPVRAACLERSIAAVVLLRLRRRRVEWCHGIKTQPVALHAWIQVDGRPVGEPADPTTTYNVLFTTHHHEGTTT</sequence>
<keyword evidence="1" id="KW-0812">Transmembrane</keyword>
<dbReference type="InterPro" id="IPR053521">
    <property type="entry name" value="McjB-like"/>
</dbReference>
<dbReference type="AlphaFoldDB" id="D3Q2F8"/>
<evidence type="ECO:0000313" key="4">
    <source>
        <dbReference type="Proteomes" id="UP000000844"/>
    </source>
</evidence>